<dbReference type="InterPro" id="IPR015075">
    <property type="entry name" value="AtaL"/>
</dbReference>
<dbReference type="HOGENOM" id="CLU_111642_0_0_1"/>
<proteinExistence type="predicted"/>
<dbReference type="STRING" id="933084.A0A067Q2X3"/>
<protein>
    <recommendedName>
        <fullName evidence="3">Bet v I/Major latex protein domain-containing protein</fullName>
    </recommendedName>
</protein>
<dbReference type="SUPFAM" id="SSF55961">
    <property type="entry name" value="Bet v1-like"/>
    <property type="match status" value="1"/>
</dbReference>
<accession>A0A067Q2X3</accession>
<dbReference type="EMBL" id="KL197714">
    <property type="protein sequence ID" value="KDQ60495.1"/>
    <property type="molecule type" value="Genomic_DNA"/>
</dbReference>
<dbReference type="AlphaFoldDB" id="A0A067Q2X3"/>
<organism evidence="1 2">
    <name type="scientific">Jaapia argillacea MUCL 33604</name>
    <dbReference type="NCBI Taxonomy" id="933084"/>
    <lineage>
        <taxon>Eukaryota</taxon>
        <taxon>Fungi</taxon>
        <taxon>Dikarya</taxon>
        <taxon>Basidiomycota</taxon>
        <taxon>Agaricomycotina</taxon>
        <taxon>Agaricomycetes</taxon>
        <taxon>Agaricomycetidae</taxon>
        <taxon>Jaapiales</taxon>
        <taxon>Jaapiaceae</taxon>
        <taxon>Jaapia</taxon>
    </lineage>
</organism>
<evidence type="ECO:0008006" key="3">
    <source>
        <dbReference type="Google" id="ProtNLM"/>
    </source>
</evidence>
<name>A0A067Q2X3_9AGAM</name>
<evidence type="ECO:0000313" key="1">
    <source>
        <dbReference type="EMBL" id="KDQ60495.1"/>
    </source>
</evidence>
<dbReference type="InParanoid" id="A0A067Q2X3"/>
<dbReference type="OrthoDB" id="2320332at2759"/>
<dbReference type="Proteomes" id="UP000027265">
    <property type="component" value="Unassembled WGS sequence"/>
</dbReference>
<evidence type="ECO:0000313" key="2">
    <source>
        <dbReference type="Proteomes" id="UP000027265"/>
    </source>
</evidence>
<reference evidence="2" key="1">
    <citation type="journal article" date="2014" name="Proc. Natl. Acad. Sci. U.S.A.">
        <title>Extensive sampling of basidiomycete genomes demonstrates inadequacy of the white-rot/brown-rot paradigm for wood decay fungi.</title>
        <authorList>
            <person name="Riley R."/>
            <person name="Salamov A.A."/>
            <person name="Brown D.W."/>
            <person name="Nagy L.G."/>
            <person name="Floudas D."/>
            <person name="Held B.W."/>
            <person name="Levasseur A."/>
            <person name="Lombard V."/>
            <person name="Morin E."/>
            <person name="Otillar R."/>
            <person name="Lindquist E.A."/>
            <person name="Sun H."/>
            <person name="LaButti K.M."/>
            <person name="Schmutz J."/>
            <person name="Jabbour D."/>
            <person name="Luo H."/>
            <person name="Baker S.E."/>
            <person name="Pisabarro A.G."/>
            <person name="Walton J.D."/>
            <person name="Blanchette R.A."/>
            <person name="Henrissat B."/>
            <person name="Martin F."/>
            <person name="Cullen D."/>
            <person name="Hibbett D.S."/>
            <person name="Grigoriev I.V."/>
        </authorList>
    </citation>
    <scope>NUCLEOTIDE SEQUENCE [LARGE SCALE GENOMIC DNA]</scope>
    <source>
        <strain evidence="2">MUCL 33604</strain>
    </source>
</reference>
<dbReference type="Pfam" id="PF08982">
    <property type="entry name" value="AtaL"/>
    <property type="match status" value="1"/>
</dbReference>
<dbReference type="Gene3D" id="3.30.530.20">
    <property type="match status" value="1"/>
</dbReference>
<dbReference type="InterPro" id="IPR023393">
    <property type="entry name" value="START-like_dom_sf"/>
</dbReference>
<sequence length="148" mass="16611">MITTAATRTVPPNISQSQLWEGLKIKARNPIGFIGAFKESTVISEHENGLVRRAVTTTGTIMTEDITFVEPTWVHFKAREDIHEVYNIISTDEQGRLLLTYSFNRTEPGVQPGSEEERELTKNWVKIAGGGVEQSIKKVEELIKEGKL</sequence>
<gene>
    <name evidence="1" type="ORF">JAAARDRAFT_46161</name>
</gene>
<keyword evidence="2" id="KW-1185">Reference proteome</keyword>